<gene>
    <name evidence="3" type="ORF">ACFPQ4_12060</name>
</gene>
<comment type="caution">
    <text evidence="3">The sequence shown here is derived from an EMBL/GenBank/DDBJ whole genome shotgun (WGS) entry which is preliminary data.</text>
</comment>
<organism evidence="3 4">
    <name type="scientific">Cohnella yongneupensis</name>
    <dbReference type="NCBI Taxonomy" id="425006"/>
    <lineage>
        <taxon>Bacteria</taxon>
        <taxon>Bacillati</taxon>
        <taxon>Bacillota</taxon>
        <taxon>Bacilli</taxon>
        <taxon>Bacillales</taxon>
        <taxon>Paenibacillaceae</taxon>
        <taxon>Cohnella</taxon>
    </lineage>
</organism>
<proteinExistence type="predicted"/>
<dbReference type="InterPro" id="IPR036116">
    <property type="entry name" value="FN3_sf"/>
</dbReference>
<dbReference type="Gene3D" id="2.60.120.380">
    <property type="match status" value="1"/>
</dbReference>
<dbReference type="Gene3D" id="2.60.40.10">
    <property type="entry name" value="Immunoglobulins"/>
    <property type="match status" value="3"/>
</dbReference>
<dbReference type="CDD" id="cd00063">
    <property type="entry name" value="FN3"/>
    <property type="match status" value="2"/>
</dbReference>
<reference evidence="4" key="1">
    <citation type="journal article" date="2019" name="Int. J. Syst. Evol. Microbiol.">
        <title>The Global Catalogue of Microorganisms (GCM) 10K type strain sequencing project: providing services to taxonomists for standard genome sequencing and annotation.</title>
        <authorList>
            <consortium name="The Broad Institute Genomics Platform"/>
            <consortium name="The Broad Institute Genome Sequencing Center for Infectious Disease"/>
            <person name="Wu L."/>
            <person name="Ma J."/>
        </authorList>
    </citation>
    <scope>NUCLEOTIDE SEQUENCE [LARGE SCALE GENOMIC DNA]</scope>
    <source>
        <strain evidence="4">CGMCC 1.18578</strain>
    </source>
</reference>
<dbReference type="InterPro" id="IPR003961">
    <property type="entry name" value="FN3_dom"/>
</dbReference>
<keyword evidence="1" id="KW-0732">Signal</keyword>
<accession>A0ABW0R2V5</accession>
<dbReference type="PROSITE" id="PS50853">
    <property type="entry name" value="FN3"/>
    <property type="match status" value="2"/>
</dbReference>
<feature type="domain" description="Fibronectin type-III" evidence="2">
    <location>
        <begin position="534"/>
        <end position="621"/>
    </location>
</feature>
<sequence length="1173" mass="125661">MRKLKRVLHVSLCFVLLVTGIIVNDFDNTASAATVKITQTSFPESGSSASRTQTITLPNLKSITSVTVEPSNASFNYTVSGDQVTITAGGGSPTRSSYNSYKYSKYVTTDVLAATDSFYNPITYSDGTGYVGTLYKNGAPVYSNPYRAPSSKTVSTSMSQSGSCPSSSSISYSSGYYTGTLSATGCYVSTPSSTQSQTFTGSYTNTCTSTYVKGVYQNNETCSGSAPSSLSINSNGYVGSIPRTGTTLVSDNGPCSGCTYTRTRVWRADYSGTLSKTIPAVYTQGYSGTVTDPGTGYVKQNYTGYIYSGGYDYYYSYTVKINYLENGSPQFDLTLPKADTVVSNQTGYNSLFIKGTINKPDTGDTVTVKYSIDNLAAVTLQTLTTTGSTQSFGPFALNVNTGWTEGSHTLSVWSEDQLGAKSNAIIQTFFYDKTAPTAPVGLKSPRQSITSVDLAWDPSVSADTVDYQVYKNGVLLGNSNGITSYPIIGLIENTSYSFTVKAVDRGGNVSSESNPIIVLTMPWDGTPDTQAPSAPTYLSSMEITDKSVRLQWSPSTDNFGVMQYEIYNATTSELMGTATQTTAELKNLAPANTYRVKVRAKDAAGNASAFSSDLVFVTQPSTGPTLINADPATGSLQVPLDPTIQLNYSKAILSGLGINTITLSSDGTNVPVQALVDGTKLRIIPAQLLIPGTLYTLTVPANAITDLDGIPATAAYSSSFQTEASGQPDNLVRNNSFETPGTTLGIGDQWNSVTNSVYGWTSVVDATYGARANLSTAVPQLELQAQQLTLVAVEPSEFAEVTQQIAIGSDTPYQFGAWVQLAETTGTKATVFVEWLDEGNQVLGAFSKDVTEAGADYIHVTSTGVTPIHTTSALIHLRLSAYQANGKGEVRFDNVMLKLPDNVKPIVTLSSPLGTSSAPTIVSQATPTIQWNQLDTDIGTVFVKNQVQVWNSAMTSLIYDSGAVTYTGIGNQGSHTVSSSLKRNQDYQVRVRVFDGINWSDWSAPGWLRVQDVQEPNNTLAQATTAQVFTVYTGTIETASDVDYYKFTPQYTGLYHLTVKVPTGVNYDAVILNSSQISVASGSKPAGTAEELTFRVTAGETYYIKLSGVNGDNSPKAYSLGISRVVYNYQYNNAGRLLMMNVQKGLHLFMAEYKYDANGNLTDTDYRTIEVDE</sequence>
<dbReference type="SUPFAM" id="SSF89260">
    <property type="entry name" value="Collagen-binding domain"/>
    <property type="match status" value="1"/>
</dbReference>
<dbReference type="EMBL" id="JBHSNC010000036">
    <property type="protein sequence ID" value="MFC5530162.1"/>
    <property type="molecule type" value="Genomic_DNA"/>
</dbReference>
<keyword evidence="4" id="KW-1185">Reference proteome</keyword>
<feature type="domain" description="Fibronectin type-III" evidence="2">
    <location>
        <begin position="438"/>
        <end position="523"/>
    </location>
</feature>
<dbReference type="SMART" id="SM00060">
    <property type="entry name" value="FN3"/>
    <property type="match status" value="3"/>
</dbReference>
<protein>
    <submittedName>
        <fullName evidence="3">Fibronectin type III domain-containing protein</fullName>
    </submittedName>
</protein>
<dbReference type="Pfam" id="PF00041">
    <property type="entry name" value="fn3"/>
    <property type="match status" value="2"/>
</dbReference>
<evidence type="ECO:0000313" key="3">
    <source>
        <dbReference type="EMBL" id="MFC5530162.1"/>
    </source>
</evidence>
<dbReference type="Pfam" id="PF13205">
    <property type="entry name" value="Big_5"/>
    <property type="match status" value="1"/>
</dbReference>
<evidence type="ECO:0000259" key="2">
    <source>
        <dbReference type="PROSITE" id="PS50853"/>
    </source>
</evidence>
<dbReference type="InterPro" id="IPR032812">
    <property type="entry name" value="SbsA_Ig"/>
</dbReference>
<dbReference type="SUPFAM" id="SSF49265">
    <property type="entry name" value="Fibronectin type III"/>
    <property type="match status" value="2"/>
</dbReference>
<dbReference type="Proteomes" id="UP001596108">
    <property type="component" value="Unassembled WGS sequence"/>
</dbReference>
<dbReference type="RefSeq" id="WP_378112099.1">
    <property type="nucleotide sequence ID" value="NZ_JBHSNC010000036.1"/>
</dbReference>
<name>A0ABW0R2V5_9BACL</name>
<evidence type="ECO:0000256" key="1">
    <source>
        <dbReference type="ARBA" id="ARBA00022729"/>
    </source>
</evidence>
<dbReference type="InterPro" id="IPR013783">
    <property type="entry name" value="Ig-like_fold"/>
</dbReference>
<evidence type="ECO:0000313" key="4">
    <source>
        <dbReference type="Proteomes" id="UP001596108"/>
    </source>
</evidence>